<evidence type="ECO:0000313" key="2">
    <source>
        <dbReference type="Proteomes" id="UP000765509"/>
    </source>
</evidence>
<protein>
    <submittedName>
        <fullName evidence="1">Uncharacterized protein</fullName>
    </submittedName>
</protein>
<comment type="caution">
    <text evidence="1">The sequence shown here is derived from an EMBL/GenBank/DDBJ whole genome shotgun (WGS) entry which is preliminary data.</text>
</comment>
<sequence>MLVMLSDKNTRNACLFSNPFNCAARGVPAQDALERTPLWSAMMKAFLSRNGFQDPKQADGNTSGLLALCPQVLICPPPLQDHHPMVNLLLNQSKVIIHPMKDGNGKRTFELGPIVTMSCPPWDSNAKFFPLHIEQNPPSSPQQDSPVPCMPCEQTAWQPTSRLSGTRWLQDLFCGKQSPFPFLILPFALSELTFPAFVEPSQHHEPPIPEQVNPPNHMRMLQLVSLNLRWL</sequence>
<keyword evidence="2" id="KW-1185">Reference proteome</keyword>
<accession>A0A9Q3IWI1</accession>
<dbReference type="Proteomes" id="UP000765509">
    <property type="component" value="Unassembled WGS sequence"/>
</dbReference>
<reference evidence="1" key="1">
    <citation type="submission" date="2021-03" db="EMBL/GenBank/DDBJ databases">
        <title>Draft genome sequence of rust myrtle Austropuccinia psidii MF-1, a brazilian biotype.</title>
        <authorList>
            <person name="Quecine M.C."/>
            <person name="Pachon D.M.R."/>
            <person name="Bonatelli M.L."/>
            <person name="Correr F.H."/>
            <person name="Franceschini L.M."/>
            <person name="Leite T.F."/>
            <person name="Margarido G.R.A."/>
            <person name="Almeida C.A."/>
            <person name="Ferrarezi J.A."/>
            <person name="Labate C.A."/>
        </authorList>
    </citation>
    <scope>NUCLEOTIDE SEQUENCE</scope>
    <source>
        <strain evidence="1">MF-1</strain>
    </source>
</reference>
<dbReference type="EMBL" id="AVOT02057091">
    <property type="protein sequence ID" value="MBW0551261.1"/>
    <property type="molecule type" value="Genomic_DNA"/>
</dbReference>
<proteinExistence type="predicted"/>
<dbReference type="AlphaFoldDB" id="A0A9Q3IWI1"/>
<evidence type="ECO:0000313" key="1">
    <source>
        <dbReference type="EMBL" id="MBW0551261.1"/>
    </source>
</evidence>
<gene>
    <name evidence="1" type="ORF">O181_090976</name>
</gene>
<name>A0A9Q3IWI1_9BASI</name>
<organism evidence="1 2">
    <name type="scientific">Austropuccinia psidii MF-1</name>
    <dbReference type="NCBI Taxonomy" id="1389203"/>
    <lineage>
        <taxon>Eukaryota</taxon>
        <taxon>Fungi</taxon>
        <taxon>Dikarya</taxon>
        <taxon>Basidiomycota</taxon>
        <taxon>Pucciniomycotina</taxon>
        <taxon>Pucciniomycetes</taxon>
        <taxon>Pucciniales</taxon>
        <taxon>Sphaerophragmiaceae</taxon>
        <taxon>Austropuccinia</taxon>
    </lineage>
</organism>